<geneLocation type="plasmid" evidence="2 3">
    <name>pP742401</name>
</geneLocation>
<name>B7KM82_GLOC7</name>
<keyword evidence="3" id="KW-1185">Reference proteome</keyword>
<protein>
    <submittedName>
        <fullName evidence="2">Uncharacterized protein</fullName>
    </submittedName>
</protein>
<dbReference type="EMBL" id="CP001292">
    <property type="protein sequence ID" value="ACK73904.1"/>
    <property type="molecule type" value="Genomic_DNA"/>
</dbReference>
<dbReference type="Proteomes" id="UP000002384">
    <property type="component" value="Plasmid pP742401"/>
</dbReference>
<keyword evidence="2" id="KW-0614">Plasmid</keyword>
<evidence type="ECO:0000313" key="2">
    <source>
        <dbReference type="EMBL" id="ACK73904.1"/>
    </source>
</evidence>
<gene>
    <name evidence="2" type="ordered locus">PCC7424_5850</name>
</gene>
<dbReference type="RefSeq" id="WP_012599801.1">
    <property type="nucleotide sequence ID" value="NC_011738.1"/>
</dbReference>
<dbReference type="KEGG" id="cyc:PCC7424_5850"/>
<sequence length="538" mass="62040">MTMITQTTFVQPNSTLFQDSDDCLSLTEAITEQCQKLTLDIDIQEIVAELTEANQELGKLFSIFSKIGEIEERIRAKCHSITKIEYKNRVWEEQEEYEENLYKSLLQTLFPGSNIGTLLKYCFNLFTWSEASRSHTAASTVQKKLDLLELGQQVGGEQVGQRLISGDKKHPIYIKVLGDTELHSLKVKDLLQIEKRIDETITRVAPSEQLPSITTEVETLEDKLRSPLRWPLSLMTSVKKFIDEVTRKRPVVNKLEALSLDTWNVIGPKMKRVEGQKLKGEYLSIRLEEPNHWVKISNRLSDSNTQLSQVQNRVWELAQEKQEKLKHLQEGLGRPAGKVGKNYCPVPWTSDVLEVLEGLGLETDILALIRYDLGVFVEEYDWQIVVYKYKLDEDAVTSLKRTVDEIALENNRPLDPITGLCRPWKDDLYQVIQKSGRDATKLLKKEVMKYSVEEVEALVQERTFEIKEQLEVTEQRLSEEQKYREQLQSKVNSLESKINTMQQEFEQKIQDMFNQFIAQTANAVNSNGHQLVTVDKLD</sequence>
<feature type="coiled-coil region" evidence="1">
    <location>
        <begin position="470"/>
        <end position="511"/>
    </location>
</feature>
<organism evidence="2 3">
    <name type="scientific">Gloeothece citriformis (strain PCC 7424)</name>
    <name type="common">Cyanothece sp. (strain PCC 7424)</name>
    <dbReference type="NCBI Taxonomy" id="65393"/>
    <lineage>
        <taxon>Bacteria</taxon>
        <taxon>Bacillati</taxon>
        <taxon>Cyanobacteriota</taxon>
        <taxon>Cyanophyceae</taxon>
        <taxon>Oscillatoriophycideae</taxon>
        <taxon>Chroococcales</taxon>
        <taxon>Aphanothecaceae</taxon>
        <taxon>Gloeothece</taxon>
        <taxon>Gloeothece citriformis</taxon>
    </lineage>
</organism>
<reference evidence="3" key="1">
    <citation type="journal article" date="2011" name="MBio">
        <title>Novel metabolic attributes of the genus Cyanothece, comprising a group of unicellular nitrogen-fixing Cyanobacteria.</title>
        <authorList>
            <person name="Bandyopadhyay A."/>
            <person name="Elvitigala T."/>
            <person name="Welsh E."/>
            <person name="Stockel J."/>
            <person name="Liberton M."/>
            <person name="Min H."/>
            <person name="Sherman L.A."/>
            <person name="Pakrasi H.B."/>
        </authorList>
    </citation>
    <scope>NUCLEOTIDE SEQUENCE [LARGE SCALE GENOMIC DNA]</scope>
    <source>
        <strain evidence="3">PCC 7424</strain>
        <plasmid evidence="3">pP742401</plasmid>
    </source>
</reference>
<accession>B7KM82</accession>
<dbReference type="AlphaFoldDB" id="B7KM82"/>
<evidence type="ECO:0000256" key="1">
    <source>
        <dbReference type="SAM" id="Coils"/>
    </source>
</evidence>
<keyword evidence="1" id="KW-0175">Coiled coil</keyword>
<dbReference type="HOGENOM" id="CLU_498498_0_0_3"/>
<evidence type="ECO:0000313" key="3">
    <source>
        <dbReference type="Proteomes" id="UP000002384"/>
    </source>
</evidence>
<proteinExistence type="predicted"/>